<organism evidence="2 3">
    <name type="scientific">Kipferlia bialata</name>
    <dbReference type="NCBI Taxonomy" id="797122"/>
    <lineage>
        <taxon>Eukaryota</taxon>
        <taxon>Metamonada</taxon>
        <taxon>Carpediemonas-like organisms</taxon>
        <taxon>Kipferlia</taxon>
    </lineage>
</organism>
<protein>
    <submittedName>
        <fullName evidence="2">Uncharacterized protein</fullName>
    </submittedName>
</protein>
<dbReference type="Proteomes" id="UP000265618">
    <property type="component" value="Unassembled WGS sequence"/>
</dbReference>
<sequence length="438" mass="47670">TVVVKAGRVAGQDRGAGGEGEGEGELDGVEMDGVFRVPEDPLFASSAISLERANPPPGQIHNESLSVCAKDLEDDSVYDIGEMSTDYSTLPYLDQQTSPHSIFRASTLTSDAPAPPKAKDTDTKEREREAERAKGERATIAKKAKKGTLERERERGRQKDRAASRGKSIKERNPYSQIPSSPARSRSQLSGSTIGIQPLPFSHRPPSPSVSGRNTSRRASHARSESLGKIRTAPHTARVRGSSGVSSLPPPPSAGVQRSRVDSTRRSGDTAAMHRLSNAMRDKLSHSMRARDHPDTSSRASRPTRESTRIEEYQRAASPTPSPTSMYIGEYNDGTTLSYHAPASPIAFHPLPPGQVRHTEREREEEREREAPGSPVAQAAQLPVFTPRRVGPSDADIPMSDIPMSDIPMSPSVAQLDRKLDDLTAYRQQSARVPRPSK</sequence>
<name>A0A9K3D195_9EUKA</name>
<feature type="non-terminal residue" evidence="2">
    <location>
        <position position="1"/>
    </location>
</feature>
<gene>
    <name evidence="2" type="ORF">KIPB_007663</name>
</gene>
<evidence type="ECO:0000313" key="3">
    <source>
        <dbReference type="Proteomes" id="UP000265618"/>
    </source>
</evidence>
<feature type="compositionally biased region" description="Basic and acidic residues" evidence="1">
    <location>
        <begin position="357"/>
        <end position="371"/>
    </location>
</feature>
<feature type="compositionally biased region" description="Basic and acidic residues" evidence="1">
    <location>
        <begin position="147"/>
        <end position="173"/>
    </location>
</feature>
<evidence type="ECO:0000313" key="2">
    <source>
        <dbReference type="EMBL" id="GIQ85913.1"/>
    </source>
</evidence>
<feature type="compositionally biased region" description="Basic and acidic residues" evidence="1">
    <location>
        <begin position="259"/>
        <end position="268"/>
    </location>
</feature>
<feature type="region of interest" description="Disordered" evidence="1">
    <location>
        <begin position="98"/>
        <end position="412"/>
    </location>
</feature>
<proteinExistence type="predicted"/>
<reference evidence="2 3" key="1">
    <citation type="journal article" date="2018" name="PLoS ONE">
        <title>The draft genome of Kipferlia bialata reveals reductive genome evolution in fornicate parasites.</title>
        <authorList>
            <person name="Tanifuji G."/>
            <person name="Takabayashi S."/>
            <person name="Kume K."/>
            <person name="Takagi M."/>
            <person name="Nakayama T."/>
            <person name="Kamikawa R."/>
            <person name="Inagaki Y."/>
            <person name="Hashimoto T."/>
        </authorList>
    </citation>
    <scope>NUCLEOTIDE SEQUENCE [LARGE SCALE GENOMIC DNA]</scope>
    <source>
        <strain evidence="2">NY0173</strain>
    </source>
</reference>
<feature type="compositionally biased region" description="Polar residues" evidence="1">
    <location>
        <begin position="174"/>
        <end position="195"/>
    </location>
</feature>
<dbReference type="AlphaFoldDB" id="A0A9K3D195"/>
<feature type="compositionally biased region" description="Basic and acidic residues" evidence="1">
    <location>
        <begin position="303"/>
        <end position="314"/>
    </location>
</feature>
<evidence type="ECO:0000256" key="1">
    <source>
        <dbReference type="SAM" id="MobiDB-lite"/>
    </source>
</evidence>
<comment type="caution">
    <text evidence="2">The sequence shown here is derived from an EMBL/GenBank/DDBJ whole genome shotgun (WGS) entry which is preliminary data.</text>
</comment>
<feature type="compositionally biased region" description="Polar residues" evidence="1">
    <location>
        <begin position="98"/>
        <end position="110"/>
    </location>
</feature>
<keyword evidence="3" id="KW-1185">Reference proteome</keyword>
<dbReference type="EMBL" id="BDIP01002208">
    <property type="protein sequence ID" value="GIQ85913.1"/>
    <property type="molecule type" value="Genomic_DNA"/>
</dbReference>
<feature type="compositionally biased region" description="Basic and acidic residues" evidence="1">
    <location>
        <begin position="280"/>
        <end position="296"/>
    </location>
</feature>
<feature type="region of interest" description="Disordered" evidence="1">
    <location>
        <begin position="1"/>
        <end position="27"/>
    </location>
</feature>
<feature type="compositionally biased region" description="Basic and acidic residues" evidence="1">
    <location>
        <begin position="117"/>
        <end position="139"/>
    </location>
</feature>
<accession>A0A9K3D195</accession>